<name>A0A9W9IK85_9EURO</name>
<protein>
    <submittedName>
        <fullName evidence="1">Uncharacterized protein</fullName>
    </submittedName>
</protein>
<comment type="caution">
    <text evidence="1">The sequence shown here is derived from an EMBL/GenBank/DDBJ whole genome shotgun (WGS) entry which is preliminary data.</text>
</comment>
<gene>
    <name evidence="1" type="ORF">N7492_003779</name>
</gene>
<sequence>MFSLNLLIGRAKMGFELAASSLAFDSRLFPGTTPLSTRVTTAVQSCLAHPKALGRLDMRSGLYASKPRKAQYDTVDHRNGHMEASFHMVPSNLESSLRTWYEEQIQWRSSGHKSSPGWAPLQYKEHMVRHGKLHHMGAGSPCEAANRSAHMNGEVTQEMIWGPLPSHTSRSVVSAWPSLSPLWMAQESIVKVALGVPAFPVQSPAHRHAGSIRHLCQHRWICHALARVSSTGPRTLGLSYPESGVLEHRVQTGLHFVLALVAHHCHAAYVHPTPFHLGFRAVDETGRESDWKVGQSLVEGFVELRGLGLHLAVLVDSVEFRVDVEGAASELDIACALTGASSTIGGVMQMSDLRDVLEFSNETVLWLSGGGGGGHGA</sequence>
<evidence type="ECO:0000313" key="1">
    <source>
        <dbReference type="EMBL" id="KAJ5180569.1"/>
    </source>
</evidence>
<proteinExistence type="predicted"/>
<keyword evidence="2" id="KW-1185">Reference proteome</keyword>
<dbReference type="AlphaFoldDB" id="A0A9W9IK85"/>
<reference evidence="1" key="2">
    <citation type="journal article" date="2023" name="IMA Fungus">
        <title>Comparative genomic study of the Penicillium genus elucidates a diverse pangenome and 15 lateral gene transfer events.</title>
        <authorList>
            <person name="Petersen C."/>
            <person name="Sorensen T."/>
            <person name="Nielsen M.R."/>
            <person name="Sondergaard T.E."/>
            <person name="Sorensen J.L."/>
            <person name="Fitzpatrick D.A."/>
            <person name="Frisvad J.C."/>
            <person name="Nielsen K.L."/>
        </authorList>
    </citation>
    <scope>NUCLEOTIDE SEQUENCE</scope>
    <source>
        <strain evidence="1">IBT 21917</strain>
    </source>
</reference>
<reference evidence="1" key="1">
    <citation type="submission" date="2022-11" db="EMBL/GenBank/DDBJ databases">
        <authorList>
            <person name="Petersen C."/>
        </authorList>
    </citation>
    <scope>NUCLEOTIDE SEQUENCE</scope>
    <source>
        <strain evidence="1">IBT 21917</strain>
    </source>
</reference>
<accession>A0A9W9IK85</accession>
<organism evidence="1 2">
    <name type="scientific">Penicillium capsulatum</name>
    <dbReference type="NCBI Taxonomy" id="69766"/>
    <lineage>
        <taxon>Eukaryota</taxon>
        <taxon>Fungi</taxon>
        <taxon>Dikarya</taxon>
        <taxon>Ascomycota</taxon>
        <taxon>Pezizomycotina</taxon>
        <taxon>Eurotiomycetes</taxon>
        <taxon>Eurotiomycetidae</taxon>
        <taxon>Eurotiales</taxon>
        <taxon>Aspergillaceae</taxon>
        <taxon>Penicillium</taxon>
    </lineage>
</organism>
<dbReference type="Proteomes" id="UP001146351">
    <property type="component" value="Unassembled WGS sequence"/>
</dbReference>
<evidence type="ECO:0000313" key="2">
    <source>
        <dbReference type="Proteomes" id="UP001146351"/>
    </source>
</evidence>
<dbReference type="EMBL" id="JAPQKO010000002">
    <property type="protein sequence ID" value="KAJ5180569.1"/>
    <property type="molecule type" value="Genomic_DNA"/>
</dbReference>